<evidence type="ECO:0000313" key="2">
    <source>
        <dbReference type="EMBL" id="OAA57969.1"/>
    </source>
</evidence>
<name>A0A167QU89_9HYPO</name>
<feature type="compositionally biased region" description="Polar residues" evidence="1">
    <location>
        <begin position="63"/>
        <end position="74"/>
    </location>
</feature>
<dbReference type="AlphaFoldDB" id="A0A167QU89"/>
<dbReference type="Proteomes" id="UP000076874">
    <property type="component" value="Unassembled WGS sequence"/>
</dbReference>
<dbReference type="EMBL" id="AZHD01000013">
    <property type="protein sequence ID" value="OAA57969.1"/>
    <property type="molecule type" value="Genomic_DNA"/>
</dbReference>
<evidence type="ECO:0000313" key="3">
    <source>
        <dbReference type="Proteomes" id="UP000076874"/>
    </source>
</evidence>
<gene>
    <name evidence="2" type="ORF">SPI_06854</name>
</gene>
<dbReference type="OrthoDB" id="3700495at2759"/>
<keyword evidence="3" id="KW-1185">Reference proteome</keyword>
<organism evidence="2 3">
    <name type="scientific">Niveomyces insectorum RCEF 264</name>
    <dbReference type="NCBI Taxonomy" id="1081102"/>
    <lineage>
        <taxon>Eukaryota</taxon>
        <taxon>Fungi</taxon>
        <taxon>Dikarya</taxon>
        <taxon>Ascomycota</taxon>
        <taxon>Pezizomycotina</taxon>
        <taxon>Sordariomycetes</taxon>
        <taxon>Hypocreomycetidae</taxon>
        <taxon>Hypocreales</taxon>
        <taxon>Cordycipitaceae</taxon>
        <taxon>Niveomyces</taxon>
    </lineage>
</organism>
<reference evidence="2 3" key="1">
    <citation type="journal article" date="2016" name="Genome Biol. Evol.">
        <title>Divergent and convergent evolution of fungal pathogenicity.</title>
        <authorList>
            <person name="Shang Y."/>
            <person name="Xiao G."/>
            <person name="Zheng P."/>
            <person name="Cen K."/>
            <person name="Zhan S."/>
            <person name="Wang C."/>
        </authorList>
    </citation>
    <scope>NUCLEOTIDE SEQUENCE [LARGE SCALE GENOMIC DNA]</scope>
    <source>
        <strain evidence="2 3">RCEF 264</strain>
    </source>
</reference>
<evidence type="ECO:0000256" key="1">
    <source>
        <dbReference type="SAM" id="MobiDB-lite"/>
    </source>
</evidence>
<sequence length="90" mass="10426">MCEFTQREYGCGHFKFIAARWCNVYKRTHRRCQPDITHFEYRADEICGQCRPQEIPPWRHLISPSNAAPASRTTGLGRVRSLSKANTARS</sequence>
<accession>A0A167QU89</accession>
<proteinExistence type="predicted"/>
<comment type="caution">
    <text evidence="2">The sequence shown here is derived from an EMBL/GenBank/DDBJ whole genome shotgun (WGS) entry which is preliminary data.</text>
</comment>
<feature type="region of interest" description="Disordered" evidence="1">
    <location>
        <begin position="62"/>
        <end position="90"/>
    </location>
</feature>
<protein>
    <submittedName>
        <fullName evidence="2">Uncharacterized protein</fullName>
    </submittedName>
</protein>